<dbReference type="InterPro" id="IPR003669">
    <property type="entry name" value="Thymidylate_synthase_ThyX"/>
</dbReference>
<dbReference type="GO" id="GO:0006231">
    <property type="term" value="P:dTMP biosynthetic process"/>
    <property type="evidence" value="ECO:0007669"/>
    <property type="project" value="InterPro"/>
</dbReference>
<evidence type="ECO:0000256" key="1">
    <source>
        <dbReference type="SAM" id="MobiDB-lite"/>
    </source>
</evidence>
<evidence type="ECO:0000313" key="3">
    <source>
        <dbReference type="Proteomes" id="UP000069241"/>
    </source>
</evidence>
<feature type="region of interest" description="Disordered" evidence="1">
    <location>
        <begin position="286"/>
        <end position="317"/>
    </location>
</feature>
<dbReference type="Gene3D" id="3.30.1360.170">
    <property type="match status" value="1"/>
</dbReference>
<protein>
    <submittedName>
        <fullName evidence="2">Thymidylate synthase complementing protein ThyX</fullName>
    </submittedName>
</protein>
<dbReference type="STRING" id="44742.AXF13_10665"/>
<dbReference type="KEGG" id="dfi:AXF13_10665"/>
<name>A0A120KNB1_9BACT</name>
<reference evidence="3" key="1">
    <citation type="submission" date="2016-02" db="EMBL/GenBank/DDBJ databases">
        <authorList>
            <person name="Holder M.E."/>
            <person name="Ajami N.J."/>
            <person name="Petrosino J.F."/>
        </authorList>
    </citation>
    <scope>NUCLEOTIDE SEQUENCE [LARGE SCALE GENOMIC DNA]</scope>
    <source>
        <strain evidence="3">CCUG 45958</strain>
    </source>
</reference>
<dbReference type="AlphaFoldDB" id="A0A120KNB1"/>
<evidence type="ECO:0000313" key="2">
    <source>
        <dbReference type="EMBL" id="AMD90544.1"/>
    </source>
</evidence>
<dbReference type="Proteomes" id="UP000069241">
    <property type="component" value="Chromosome"/>
</dbReference>
<dbReference type="PANTHER" id="PTHR34934">
    <property type="entry name" value="FLAVIN-DEPENDENT THYMIDYLATE SYNTHASE"/>
    <property type="match status" value="1"/>
</dbReference>
<dbReference type="PROSITE" id="PS51331">
    <property type="entry name" value="THYX"/>
    <property type="match status" value="1"/>
</dbReference>
<organism evidence="2 3">
    <name type="scientific">Desulfovibrio fairfieldensis</name>
    <dbReference type="NCBI Taxonomy" id="44742"/>
    <lineage>
        <taxon>Bacteria</taxon>
        <taxon>Pseudomonadati</taxon>
        <taxon>Thermodesulfobacteriota</taxon>
        <taxon>Desulfovibrionia</taxon>
        <taxon>Desulfovibrionales</taxon>
        <taxon>Desulfovibrionaceae</taxon>
        <taxon>Desulfovibrio</taxon>
    </lineage>
</organism>
<gene>
    <name evidence="2" type="ORF">AXF13_10665</name>
</gene>
<keyword evidence="3" id="KW-1185">Reference proteome</keyword>
<dbReference type="CDD" id="cd20175">
    <property type="entry name" value="ThyX"/>
    <property type="match status" value="1"/>
</dbReference>
<dbReference type="GO" id="GO:0004799">
    <property type="term" value="F:thymidylate synthase activity"/>
    <property type="evidence" value="ECO:0007669"/>
    <property type="project" value="TreeGrafter"/>
</dbReference>
<dbReference type="SUPFAM" id="SSF69796">
    <property type="entry name" value="Thymidylate synthase-complementing protein Thy1"/>
    <property type="match status" value="1"/>
</dbReference>
<dbReference type="GO" id="GO:0050797">
    <property type="term" value="F:thymidylate synthase (FAD) activity"/>
    <property type="evidence" value="ECO:0007669"/>
    <property type="project" value="InterPro"/>
</dbReference>
<sequence>MPLPRLLPIVRPFSARRARAYPNTEAVMLEEKYTGKGKVLLLAGGGKIYTDLAARFVRSERELEDIAASPYSRQIVRNILSSGHRAALEFDYFLFGVGGYSRVTEAQLVRKRLASYLIKSGRAELNGKRRFSVVYPREVAEFSAPVTLPGGGTATLSGRDLAELTRQWYEAGLEAGLPEENLRYLKPQATEFKAIIGMNAHALLDWFAIRCCRNAQHEIRDLAWKMLRLCRGAAPDLFEGAGPNCVQLGYCPENNLQNARCKGRIITKDEALDVLRERGASKTKTTDLLGNGKLGELTLSGGMREAAPPSDGEFEEE</sequence>
<dbReference type="GO" id="GO:0050660">
    <property type="term" value="F:flavin adenine dinucleotide binding"/>
    <property type="evidence" value="ECO:0007669"/>
    <property type="project" value="InterPro"/>
</dbReference>
<accession>A0A120KNB1</accession>
<dbReference type="EMBL" id="CP014229">
    <property type="protein sequence ID" value="AMD90544.1"/>
    <property type="molecule type" value="Genomic_DNA"/>
</dbReference>
<dbReference type="Pfam" id="PF02511">
    <property type="entry name" value="Thy1"/>
    <property type="match status" value="1"/>
</dbReference>
<dbReference type="PANTHER" id="PTHR34934:SF1">
    <property type="entry name" value="FLAVIN-DEPENDENT THYMIDYLATE SYNTHASE"/>
    <property type="match status" value="1"/>
</dbReference>
<proteinExistence type="predicted"/>
<dbReference type="InterPro" id="IPR036098">
    <property type="entry name" value="Thymidylate_synthase_ThyX_sf"/>
</dbReference>
<dbReference type="GO" id="GO:0070402">
    <property type="term" value="F:NADPH binding"/>
    <property type="evidence" value="ECO:0007669"/>
    <property type="project" value="TreeGrafter"/>
</dbReference>